<dbReference type="Pfam" id="PF13188">
    <property type="entry name" value="PAS_8"/>
    <property type="match status" value="1"/>
</dbReference>
<dbReference type="EC" id="2.7.13.3" evidence="2"/>
<organism evidence="7 8">
    <name type="scientific">Ideonella oryzae</name>
    <dbReference type="NCBI Taxonomy" id="2937441"/>
    <lineage>
        <taxon>Bacteria</taxon>
        <taxon>Pseudomonadati</taxon>
        <taxon>Pseudomonadota</taxon>
        <taxon>Betaproteobacteria</taxon>
        <taxon>Burkholderiales</taxon>
        <taxon>Sphaerotilaceae</taxon>
        <taxon>Ideonella</taxon>
    </lineage>
</organism>
<dbReference type="RefSeq" id="WP_252770338.1">
    <property type="nucleotide sequence ID" value="NZ_JAMXMC010000007.1"/>
</dbReference>
<evidence type="ECO:0000259" key="4">
    <source>
        <dbReference type="PROSITE" id="PS50109"/>
    </source>
</evidence>
<dbReference type="PANTHER" id="PTHR43065">
    <property type="entry name" value="SENSOR HISTIDINE KINASE"/>
    <property type="match status" value="1"/>
</dbReference>
<dbReference type="Pfam" id="PF02518">
    <property type="entry name" value="HATPase_c"/>
    <property type="match status" value="1"/>
</dbReference>
<evidence type="ECO:0000259" key="5">
    <source>
        <dbReference type="PROSITE" id="PS50112"/>
    </source>
</evidence>
<dbReference type="PROSITE" id="PS50109">
    <property type="entry name" value="HIS_KIN"/>
    <property type="match status" value="1"/>
</dbReference>
<dbReference type="CDD" id="cd00130">
    <property type="entry name" value="PAS"/>
    <property type="match status" value="2"/>
</dbReference>
<dbReference type="Proteomes" id="UP001204851">
    <property type="component" value="Unassembled WGS sequence"/>
</dbReference>
<feature type="domain" description="PAS" evidence="5">
    <location>
        <begin position="130"/>
        <end position="178"/>
    </location>
</feature>
<keyword evidence="3" id="KW-0597">Phosphoprotein</keyword>
<dbReference type="Pfam" id="PF08448">
    <property type="entry name" value="PAS_4"/>
    <property type="match status" value="1"/>
</dbReference>
<dbReference type="SMART" id="SM00091">
    <property type="entry name" value="PAS"/>
    <property type="match status" value="2"/>
</dbReference>
<protein>
    <recommendedName>
        <fullName evidence="2">histidine kinase</fullName>
        <ecNumber evidence="2">2.7.13.3</ecNumber>
    </recommendedName>
</protein>
<reference evidence="7 8" key="1">
    <citation type="submission" date="2022-06" db="EMBL/GenBank/DDBJ databases">
        <title>Ideonella sp. NS12-5 Genome sequencing and assembly.</title>
        <authorList>
            <person name="Jung Y."/>
        </authorList>
    </citation>
    <scope>NUCLEOTIDE SEQUENCE [LARGE SCALE GENOMIC DNA]</scope>
    <source>
        <strain evidence="7 8">NS12-5</strain>
    </source>
</reference>
<dbReference type="InterPro" id="IPR035965">
    <property type="entry name" value="PAS-like_dom_sf"/>
</dbReference>
<comment type="catalytic activity">
    <reaction evidence="1">
        <text>ATP + protein L-histidine = ADP + protein N-phospho-L-histidine.</text>
        <dbReference type="EC" id="2.7.13.3"/>
    </reaction>
</comment>
<dbReference type="Gene3D" id="1.10.287.130">
    <property type="match status" value="1"/>
</dbReference>
<dbReference type="SUPFAM" id="SSF55785">
    <property type="entry name" value="PYP-like sensor domain (PAS domain)"/>
    <property type="match status" value="2"/>
</dbReference>
<evidence type="ECO:0000256" key="3">
    <source>
        <dbReference type="ARBA" id="ARBA00022553"/>
    </source>
</evidence>
<sequence>MQLATNYKDVFDHANDAIFIHDERTGAILDANRMAARMTGVPVPVLTRMGVGDISSRPHGCDGLGALRHIHRAVDEGPQLFEWWVRRPDGSEVPTEVNLKRIVTGGQPKVIALVREITDRKATEERLITREAYYRQLIGNISDGIAILDRHGKVVWVGPSIRKVLGFREREVRGKTVFGRVASGEAQQLGDLLRQVALQPGSEQRFACRIQHRDGGWRWLEGSCVNLLEDRHVDGLLVTFRDVSARLEAEDRVRQRDLELSHMARLSTTGEMASALAHELNQPFFAIMNFVGGAIRRAQAGSLGLPELMEVLEHTRVQAERAGRIIRTVRNFTRKSAYHRETVDIRTIVEEIAPFIEIEARARGVATRYRLLREPALVDCDWVLIEQVISNIARNGIEAMEHTPEGQRQLTLATHLTAAGTVSLSIEDCGHGLPRCNPDKIFDAFFTTKKEGLGIGLSLCRSIIDSHGGSLWVTQSASGGAKFHFTLPLATPAAPVDHAPQLFH</sequence>
<dbReference type="PRINTS" id="PR00344">
    <property type="entry name" value="BCTRLSENSOR"/>
</dbReference>
<dbReference type="PANTHER" id="PTHR43065:SF42">
    <property type="entry name" value="TWO-COMPONENT SENSOR PPRA"/>
    <property type="match status" value="1"/>
</dbReference>
<dbReference type="InterPro" id="IPR036097">
    <property type="entry name" value="HisK_dim/P_sf"/>
</dbReference>
<evidence type="ECO:0000259" key="6">
    <source>
        <dbReference type="PROSITE" id="PS50113"/>
    </source>
</evidence>
<evidence type="ECO:0000313" key="7">
    <source>
        <dbReference type="EMBL" id="MCO5977814.1"/>
    </source>
</evidence>
<dbReference type="CDD" id="cd00082">
    <property type="entry name" value="HisKA"/>
    <property type="match status" value="1"/>
</dbReference>
<accession>A0ABT1BNM1</accession>
<evidence type="ECO:0000256" key="2">
    <source>
        <dbReference type="ARBA" id="ARBA00012438"/>
    </source>
</evidence>
<feature type="domain" description="Histidine kinase" evidence="4">
    <location>
        <begin position="275"/>
        <end position="491"/>
    </location>
</feature>
<feature type="domain" description="PAC" evidence="6">
    <location>
        <begin position="204"/>
        <end position="255"/>
    </location>
</feature>
<dbReference type="InterPro" id="IPR000014">
    <property type="entry name" value="PAS"/>
</dbReference>
<dbReference type="InterPro" id="IPR003661">
    <property type="entry name" value="HisK_dim/P_dom"/>
</dbReference>
<dbReference type="SMART" id="SM00086">
    <property type="entry name" value="PAC"/>
    <property type="match status" value="2"/>
</dbReference>
<comment type="caution">
    <text evidence="7">The sequence shown here is derived from an EMBL/GenBank/DDBJ whole genome shotgun (WGS) entry which is preliminary data.</text>
</comment>
<dbReference type="SUPFAM" id="SSF55874">
    <property type="entry name" value="ATPase domain of HSP90 chaperone/DNA topoisomerase II/histidine kinase"/>
    <property type="match status" value="1"/>
</dbReference>
<dbReference type="InterPro" id="IPR000700">
    <property type="entry name" value="PAS-assoc_C"/>
</dbReference>
<dbReference type="PROSITE" id="PS50112">
    <property type="entry name" value="PAS"/>
    <property type="match status" value="1"/>
</dbReference>
<dbReference type="Gene3D" id="3.30.565.10">
    <property type="entry name" value="Histidine kinase-like ATPase, C-terminal domain"/>
    <property type="match status" value="1"/>
</dbReference>
<evidence type="ECO:0000313" key="8">
    <source>
        <dbReference type="Proteomes" id="UP001204851"/>
    </source>
</evidence>
<dbReference type="InterPro" id="IPR013656">
    <property type="entry name" value="PAS_4"/>
</dbReference>
<dbReference type="Pfam" id="PF00512">
    <property type="entry name" value="HisKA"/>
    <property type="match status" value="1"/>
</dbReference>
<dbReference type="SMART" id="SM00387">
    <property type="entry name" value="HATPase_c"/>
    <property type="match status" value="1"/>
</dbReference>
<name>A0ABT1BNM1_9BURK</name>
<proteinExistence type="predicted"/>
<dbReference type="PROSITE" id="PS50113">
    <property type="entry name" value="PAC"/>
    <property type="match status" value="1"/>
</dbReference>
<evidence type="ECO:0000256" key="1">
    <source>
        <dbReference type="ARBA" id="ARBA00000085"/>
    </source>
</evidence>
<dbReference type="SUPFAM" id="SSF47384">
    <property type="entry name" value="Homodimeric domain of signal transducing histidine kinase"/>
    <property type="match status" value="1"/>
</dbReference>
<dbReference type="Gene3D" id="3.30.450.20">
    <property type="entry name" value="PAS domain"/>
    <property type="match status" value="2"/>
</dbReference>
<dbReference type="NCBIfam" id="TIGR00229">
    <property type="entry name" value="sensory_box"/>
    <property type="match status" value="2"/>
</dbReference>
<dbReference type="EMBL" id="JAMXMC010000007">
    <property type="protein sequence ID" value="MCO5977814.1"/>
    <property type="molecule type" value="Genomic_DNA"/>
</dbReference>
<dbReference type="InterPro" id="IPR036890">
    <property type="entry name" value="HATPase_C_sf"/>
</dbReference>
<gene>
    <name evidence="7" type="ORF">M0L44_13980</name>
</gene>
<dbReference type="InterPro" id="IPR004358">
    <property type="entry name" value="Sig_transdc_His_kin-like_C"/>
</dbReference>
<keyword evidence="8" id="KW-1185">Reference proteome</keyword>
<dbReference type="SMART" id="SM00388">
    <property type="entry name" value="HisKA"/>
    <property type="match status" value="1"/>
</dbReference>
<dbReference type="InterPro" id="IPR005467">
    <property type="entry name" value="His_kinase_dom"/>
</dbReference>
<dbReference type="InterPro" id="IPR003594">
    <property type="entry name" value="HATPase_dom"/>
</dbReference>
<dbReference type="InterPro" id="IPR001610">
    <property type="entry name" value="PAC"/>
</dbReference>